<dbReference type="EC" id="3.4.21.-" evidence="4"/>
<dbReference type="Pfam" id="PF13365">
    <property type="entry name" value="Trypsin_2"/>
    <property type="match status" value="1"/>
</dbReference>
<evidence type="ECO:0000313" key="5">
    <source>
        <dbReference type="Proteomes" id="UP000537130"/>
    </source>
</evidence>
<dbReference type="AlphaFoldDB" id="A0A7W4Z6Q2"/>
<dbReference type="PRINTS" id="PR00834">
    <property type="entry name" value="PROTEASES2C"/>
</dbReference>
<feature type="domain" description="PDZ" evidence="3">
    <location>
        <begin position="261"/>
        <end position="316"/>
    </location>
</feature>
<protein>
    <submittedName>
        <fullName evidence="4">Serine protease DegS</fullName>
        <ecNumber evidence="4">3.4.21.-</ecNumber>
    </submittedName>
</protein>
<accession>A0A7W4Z6Q2</accession>
<dbReference type="SUPFAM" id="SSF50494">
    <property type="entry name" value="Trypsin-like serine proteases"/>
    <property type="match status" value="1"/>
</dbReference>
<evidence type="ECO:0000259" key="3">
    <source>
        <dbReference type="PROSITE" id="PS50106"/>
    </source>
</evidence>
<evidence type="ECO:0000256" key="2">
    <source>
        <dbReference type="ARBA" id="ARBA00022801"/>
    </source>
</evidence>
<sequence length="363" mass="37835">MPNSLRWLLWPVIAGLVAGLAIVALRQPAVPAPLPASSSAAPGYASAFNRAAPAVVNIYTSKVVQTPRSSVFEDPILRHFFRRGNPAEREKVERSLGSGVIVSDQGYLLTNLHVIQGADEILVLLQDGRQSIARLIGSDPETDLAVLKINLPELQPIALGNTPQVQVGDIVLAIGNPYGFGQSMSQGIVSAKGRYGLGLTNYENFIQTDAAINPGNSGGALVDHEGRLIGINTAIYTQSGGSTGIGLAIPADLALRTMKDIIEYGRPVRGWLGLEVKSVAPQSNGVVISAIMPGGPAAKAGLKIGDVIFAINETPVGDGHAGMNEIAATRPGSTVSLDFARAGERQRLDIVVGIRPAPVAASG</sequence>
<dbReference type="RefSeq" id="WP_183409743.1">
    <property type="nucleotide sequence ID" value="NZ_JACHWY010000001.1"/>
</dbReference>
<evidence type="ECO:0000256" key="1">
    <source>
        <dbReference type="ARBA" id="ARBA00022670"/>
    </source>
</evidence>
<gene>
    <name evidence="4" type="ORF">FHR99_001337</name>
</gene>
<name>A0A7W4Z6Q2_9GAMM</name>
<keyword evidence="5" id="KW-1185">Reference proteome</keyword>
<dbReference type="Gene3D" id="2.30.42.10">
    <property type="match status" value="1"/>
</dbReference>
<dbReference type="PROSITE" id="PS50106">
    <property type="entry name" value="PDZ"/>
    <property type="match status" value="1"/>
</dbReference>
<dbReference type="PANTHER" id="PTHR43343">
    <property type="entry name" value="PEPTIDASE S12"/>
    <property type="match status" value="1"/>
</dbReference>
<reference evidence="4 5" key="1">
    <citation type="submission" date="2020-08" db="EMBL/GenBank/DDBJ databases">
        <title>Genomic Encyclopedia of Type Strains, Phase III (KMG-III): the genomes of soil and plant-associated and newly described type strains.</title>
        <authorList>
            <person name="Whitman W."/>
        </authorList>
    </citation>
    <scope>NUCLEOTIDE SEQUENCE [LARGE SCALE GENOMIC DNA]</scope>
    <source>
        <strain evidence="4 5">CECT 8654</strain>
    </source>
</reference>
<dbReference type="InterPro" id="IPR036034">
    <property type="entry name" value="PDZ_sf"/>
</dbReference>
<dbReference type="InterPro" id="IPR001940">
    <property type="entry name" value="Peptidase_S1C"/>
</dbReference>
<dbReference type="Pfam" id="PF13180">
    <property type="entry name" value="PDZ_2"/>
    <property type="match status" value="1"/>
</dbReference>
<dbReference type="Gene3D" id="2.40.10.120">
    <property type="match status" value="1"/>
</dbReference>
<dbReference type="InterPro" id="IPR009003">
    <property type="entry name" value="Peptidase_S1_PA"/>
</dbReference>
<dbReference type="SMART" id="SM00228">
    <property type="entry name" value="PDZ"/>
    <property type="match status" value="1"/>
</dbReference>
<proteinExistence type="predicted"/>
<evidence type="ECO:0000313" key="4">
    <source>
        <dbReference type="EMBL" id="MBB3047101.1"/>
    </source>
</evidence>
<dbReference type="SUPFAM" id="SSF50156">
    <property type="entry name" value="PDZ domain-like"/>
    <property type="match status" value="1"/>
</dbReference>
<dbReference type="GO" id="GO:0006508">
    <property type="term" value="P:proteolysis"/>
    <property type="evidence" value="ECO:0007669"/>
    <property type="project" value="UniProtKB-KW"/>
</dbReference>
<dbReference type="InterPro" id="IPR001478">
    <property type="entry name" value="PDZ"/>
</dbReference>
<organism evidence="4 5">
    <name type="scientific">Litorivivens lipolytica</name>
    <dbReference type="NCBI Taxonomy" id="1524264"/>
    <lineage>
        <taxon>Bacteria</taxon>
        <taxon>Pseudomonadati</taxon>
        <taxon>Pseudomonadota</taxon>
        <taxon>Gammaproteobacteria</taxon>
        <taxon>Litorivivens</taxon>
    </lineage>
</organism>
<keyword evidence="1 4" id="KW-0645">Protease</keyword>
<dbReference type="Proteomes" id="UP000537130">
    <property type="component" value="Unassembled WGS sequence"/>
</dbReference>
<dbReference type="PANTHER" id="PTHR43343:SF3">
    <property type="entry name" value="PROTEASE DO-LIKE 8, CHLOROPLASTIC"/>
    <property type="match status" value="1"/>
</dbReference>
<dbReference type="EMBL" id="JACHWY010000001">
    <property type="protein sequence ID" value="MBB3047101.1"/>
    <property type="molecule type" value="Genomic_DNA"/>
</dbReference>
<dbReference type="InterPro" id="IPR051201">
    <property type="entry name" value="Chloro_Bact_Ser_Proteases"/>
</dbReference>
<dbReference type="GO" id="GO:0004252">
    <property type="term" value="F:serine-type endopeptidase activity"/>
    <property type="evidence" value="ECO:0007669"/>
    <property type="project" value="InterPro"/>
</dbReference>
<keyword evidence="2 4" id="KW-0378">Hydrolase</keyword>
<comment type="caution">
    <text evidence="4">The sequence shown here is derived from an EMBL/GenBank/DDBJ whole genome shotgun (WGS) entry which is preliminary data.</text>
</comment>